<dbReference type="AlphaFoldDB" id="A0A844F3Z3"/>
<dbReference type="SUPFAM" id="SSF63817">
    <property type="entry name" value="Sortase"/>
    <property type="match status" value="1"/>
</dbReference>
<keyword evidence="3" id="KW-0378">Hydrolase</keyword>
<feature type="active site" description="Proton donor/acceptor" evidence="1">
    <location>
        <position position="153"/>
    </location>
</feature>
<dbReference type="InterPro" id="IPR009835">
    <property type="entry name" value="SrtB"/>
</dbReference>
<dbReference type="Proteomes" id="UP000462363">
    <property type="component" value="Unassembled WGS sequence"/>
</dbReference>
<evidence type="ECO:0000256" key="1">
    <source>
        <dbReference type="PIRSR" id="PIRSR605754-1"/>
    </source>
</evidence>
<gene>
    <name evidence="3" type="primary">srtB</name>
    <name evidence="3" type="ORF">FYJ37_10770</name>
</gene>
<dbReference type="GO" id="GO:0016787">
    <property type="term" value="F:hydrolase activity"/>
    <property type="evidence" value="ECO:0007669"/>
    <property type="project" value="UniProtKB-KW"/>
</dbReference>
<accession>A0A844F3Z3</accession>
<proteinExistence type="predicted"/>
<organism evidence="3 4">
    <name type="scientific">Clostridium scindens (strain JCM 10418 / VPI 12708)</name>
    <dbReference type="NCBI Taxonomy" id="29347"/>
    <lineage>
        <taxon>Bacteria</taxon>
        <taxon>Bacillati</taxon>
        <taxon>Bacillota</taxon>
        <taxon>Clostridia</taxon>
        <taxon>Lachnospirales</taxon>
        <taxon>Lachnospiraceae</taxon>
    </lineage>
</organism>
<evidence type="ECO:0000313" key="3">
    <source>
        <dbReference type="EMBL" id="MSS40818.1"/>
    </source>
</evidence>
<dbReference type="EMBL" id="VUMB01000020">
    <property type="protein sequence ID" value="MSS40818.1"/>
    <property type="molecule type" value="Genomic_DNA"/>
</dbReference>
<dbReference type="NCBIfam" id="TIGR03064">
    <property type="entry name" value="sortase_srtB"/>
    <property type="match status" value="1"/>
</dbReference>
<dbReference type="CDD" id="cd05826">
    <property type="entry name" value="Sortase_B"/>
    <property type="match status" value="1"/>
</dbReference>
<keyword evidence="2" id="KW-0472">Membrane</keyword>
<evidence type="ECO:0000256" key="2">
    <source>
        <dbReference type="SAM" id="Phobius"/>
    </source>
</evidence>
<dbReference type="InterPro" id="IPR023365">
    <property type="entry name" value="Sortase_dom-sf"/>
</dbReference>
<feature type="active site" description="Acyl-thioester intermediate" evidence="1">
    <location>
        <position position="251"/>
    </location>
</feature>
<keyword evidence="2" id="KW-1133">Transmembrane helix</keyword>
<feature type="transmembrane region" description="Helical" evidence="2">
    <location>
        <begin position="33"/>
        <end position="54"/>
    </location>
</feature>
<protein>
    <submittedName>
        <fullName evidence="3">Class B sortase</fullName>
        <ecNumber evidence="3">3.4.22.71</ecNumber>
    </submittedName>
</protein>
<name>A0A844F3Z3_CLOSV</name>
<evidence type="ECO:0000313" key="4">
    <source>
        <dbReference type="Proteomes" id="UP000462363"/>
    </source>
</evidence>
<dbReference type="EC" id="3.4.22.71" evidence="3"/>
<dbReference type="GeneID" id="62695045"/>
<reference evidence="3 4" key="1">
    <citation type="submission" date="2019-08" db="EMBL/GenBank/DDBJ databases">
        <title>In-depth cultivation of the pig gut microbiome towards novel bacterial diversity and tailored functional studies.</title>
        <authorList>
            <person name="Wylensek D."/>
            <person name="Hitch T.C.A."/>
            <person name="Clavel T."/>
        </authorList>
    </citation>
    <scope>NUCLEOTIDE SEQUENCE [LARGE SCALE GENOMIC DNA]</scope>
    <source>
        <strain evidence="3 4">BL-389-WT-3D</strain>
    </source>
</reference>
<dbReference type="RefSeq" id="WP_004606421.1">
    <property type="nucleotide sequence ID" value="NZ_AP024846.1"/>
</dbReference>
<sequence length="269" mass="30289">MKLEQQIWKGVRLPDGPVVMKVSKILLKAANTIINFIVVLSLCAAGLYAVYALWDNNRIYAAAEDVQADMKKLKPDADQDKASFEELLAINPDVCAWVSLDNTKVDYPVLQGANNMIYLNQDVYGDFALAGSIFLDSRNDRTFSDRYSLLYGHHMKNGSMFGDLDLYKDEAFFTKNTTGMLILPDRSYKLEIFACLLIEAGDDYIFEPNQWQNDIDGLISYAEKNALHLHQDTVNELRKDSNLQVLALSTCSSEFTDARTIILAAMEPC</sequence>
<comment type="caution">
    <text evidence="3">The sequence shown here is derived from an EMBL/GenBank/DDBJ whole genome shotgun (WGS) entry which is preliminary data.</text>
</comment>
<dbReference type="Gene3D" id="2.40.260.10">
    <property type="entry name" value="Sortase"/>
    <property type="match status" value="1"/>
</dbReference>
<keyword evidence="2" id="KW-0812">Transmembrane</keyword>